<dbReference type="Proteomes" id="UP001159405">
    <property type="component" value="Unassembled WGS sequence"/>
</dbReference>
<evidence type="ECO:0000313" key="1">
    <source>
        <dbReference type="EMBL" id="CAH3139279.1"/>
    </source>
</evidence>
<evidence type="ECO:0000313" key="2">
    <source>
        <dbReference type="Proteomes" id="UP001159405"/>
    </source>
</evidence>
<accession>A0ABN8PCZ7</accession>
<dbReference type="PANTHER" id="PTHR46704:SF9">
    <property type="entry name" value="BHLH DOMAIN-CONTAINING PROTEIN"/>
    <property type="match status" value="1"/>
</dbReference>
<sequence>MVGYAKGKHGHADLHSSRIAQDEKDVAAMVDLIKNWTDPFAGHMQLSSISTGALATTAIAEDLATAYKVGEAAYADFKKTRLESQPPTVRFNDKLKKQKLKTFSALLKTKTVAKGKDTETVLRADRNLFARMIIIAESRNLQMQDVLKHPLGPLPASLACNNGFLRKTNKAQLGKELEKLIQPTVEVTRPSAYLIDGMALVQKLKVDYLTFGEITDNILSRVLREVEGSDRVDVVFDVYRDISIKSAERELRGESDAITFKNLAPGPKVKQFKNFLPNGDNKTSLIRFVVEHWQKTPGRKRLEDKELYVTCGNRCYKITAERVEEEEELRSEQEEADTRLLLHVQHAANEQRYRSIIVSSEDTDVRILCLAFSFSIDVPIYQRCVSQLNARYVDIGKIAHVIGQDACKALPGLHAFTGCDAVSAFAGIGKVKPLKRLLRKKEYQRTFQQLGENWLMSEDLLMQLEAFVCDMYGSNNGISDVNQCRYSVFCAKEGEAESHQLPPCQDSLYKHCRRANYQAAIWKNSLRNNDIPSPVGHGWSLVNDGAQERLVIDWMSGLPPPTAVIELMSCMCKKACNDDSCDYIRNGLKCSDLCRLITCSNQPDEEEDIQVDLDEEHVDFD</sequence>
<reference evidence="1 2" key="1">
    <citation type="submission" date="2022-05" db="EMBL/GenBank/DDBJ databases">
        <authorList>
            <consortium name="Genoscope - CEA"/>
            <person name="William W."/>
        </authorList>
    </citation>
    <scope>NUCLEOTIDE SEQUENCE [LARGE SCALE GENOMIC DNA]</scope>
</reference>
<name>A0ABN8PCZ7_9CNID</name>
<organism evidence="1 2">
    <name type="scientific">Porites lobata</name>
    <dbReference type="NCBI Taxonomy" id="104759"/>
    <lineage>
        <taxon>Eukaryota</taxon>
        <taxon>Metazoa</taxon>
        <taxon>Cnidaria</taxon>
        <taxon>Anthozoa</taxon>
        <taxon>Hexacorallia</taxon>
        <taxon>Scleractinia</taxon>
        <taxon>Fungiina</taxon>
        <taxon>Poritidae</taxon>
        <taxon>Porites</taxon>
    </lineage>
</organism>
<dbReference type="EMBL" id="CALNXK010000062">
    <property type="protein sequence ID" value="CAH3139279.1"/>
    <property type="molecule type" value="Genomic_DNA"/>
</dbReference>
<evidence type="ECO:0008006" key="3">
    <source>
        <dbReference type="Google" id="ProtNLM"/>
    </source>
</evidence>
<dbReference type="PANTHER" id="PTHR46704">
    <property type="entry name" value="CXC DOMAIN-CONTAINING PROTEIN-RELATED"/>
    <property type="match status" value="1"/>
</dbReference>
<gene>
    <name evidence="1" type="ORF">PLOB_00040588</name>
</gene>
<protein>
    <recommendedName>
        <fullName evidence="3">Tesmin/TSO1-like CXC domain-containing protein</fullName>
    </recommendedName>
</protein>
<comment type="caution">
    <text evidence="1">The sequence shown here is derived from an EMBL/GenBank/DDBJ whole genome shotgun (WGS) entry which is preliminary data.</text>
</comment>
<proteinExistence type="predicted"/>
<keyword evidence="2" id="KW-1185">Reference proteome</keyword>